<keyword evidence="4" id="KW-0233">DNA recombination</keyword>
<dbReference type="NCBIfam" id="NF040570">
    <property type="entry name" value="guided_TnpB"/>
    <property type="match status" value="1"/>
</dbReference>
<proteinExistence type="inferred from homology"/>
<organism evidence="7 8">
    <name type="scientific">Limnofasciculus baicalensis BBK-W-15</name>
    <dbReference type="NCBI Taxonomy" id="2699891"/>
    <lineage>
        <taxon>Bacteria</taxon>
        <taxon>Bacillati</taxon>
        <taxon>Cyanobacteriota</taxon>
        <taxon>Cyanophyceae</taxon>
        <taxon>Coleofasciculales</taxon>
        <taxon>Coleofasciculaceae</taxon>
        <taxon>Limnofasciculus</taxon>
        <taxon>Limnofasciculus baicalensis</taxon>
    </lineage>
</organism>
<dbReference type="GO" id="GO:0006310">
    <property type="term" value="P:DNA recombination"/>
    <property type="evidence" value="ECO:0007669"/>
    <property type="project" value="UniProtKB-KW"/>
</dbReference>
<dbReference type="InterPro" id="IPR010095">
    <property type="entry name" value="Cas12f1-like_TNB"/>
</dbReference>
<dbReference type="AlphaFoldDB" id="A0AAE3GWL6"/>
<evidence type="ECO:0000256" key="2">
    <source>
        <dbReference type="ARBA" id="ARBA00022578"/>
    </source>
</evidence>
<evidence type="ECO:0000259" key="6">
    <source>
        <dbReference type="Pfam" id="PF07282"/>
    </source>
</evidence>
<feature type="domain" description="Cas12f1-like TNB" evidence="6">
    <location>
        <begin position="298"/>
        <end position="363"/>
    </location>
</feature>
<comment type="similarity">
    <text evidence="1">In the C-terminal section; belongs to the transposase 35 family.</text>
</comment>
<evidence type="ECO:0000256" key="1">
    <source>
        <dbReference type="ARBA" id="ARBA00008761"/>
    </source>
</evidence>
<evidence type="ECO:0000313" key="8">
    <source>
        <dbReference type="Proteomes" id="UP001204953"/>
    </source>
</evidence>
<dbReference type="InterPro" id="IPR001959">
    <property type="entry name" value="Transposase"/>
</dbReference>
<dbReference type="Pfam" id="PF07282">
    <property type="entry name" value="Cas12f1-like_TNB"/>
    <property type="match status" value="1"/>
</dbReference>
<dbReference type="NCBIfam" id="TIGR01766">
    <property type="entry name" value="IS200/IS605 family accessory protein TnpB-like domain"/>
    <property type="match status" value="1"/>
</dbReference>
<dbReference type="EMBL" id="JAMZMM010000300">
    <property type="protein sequence ID" value="MCP2731241.1"/>
    <property type="molecule type" value="Genomic_DNA"/>
</dbReference>
<dbReference type="GO" id="GO:0032196">
    <property type="term" value="P:transposition"/>
    <property type="evidence" value="ECO:0007669"/>
    <property type="project" value="UniProtKB-KW"/>
</dbReference>
<reference evidence="7" key="1">
    <citation type="submission" date="2022-06" db="EMBL/GenBank/DDBJ databases">
        <title>New cyanobacteria of genus Symplocastrum in benthos of Lake Baikal.</title>
        <authorList>
            <person name="Sorokovikova E."/>
            <person name="Tikhonova I."/>
            <person name="Krasnopeev A."/>
            <person name="Evseev P."/>
            <person name="Gladkikh A."/>
            <person name="Belykh O."/>
        </authorList>
    </citation>
    <scope>NUCLEOTIDE SEQUENCE</scope>
    <source>
        <strain evidence="7">BBK-W-15</strain>
    </source>
</reference>
<dbReference type="GO" id="GO:0003677">
    <property type="term" value="F:DNA binding"/>
    <property type="evidence" value="ECO:0007669"/>
    <property type="project" value="UniProtKB-KW"/>
</dbReference>
<dbReference type="Pfam" id="PF01385">
    <property type="entry name" value="OrfB_IS605"/>
    <property type="match status" value="1"/>
</dbReference>
<dbReference type="Proteomes" id="UP001204953">
    <property type="component" value="Unassembled WGS sequence"/>
</dbReference>
<keyword evidence="3" id="KW-0238">DNA-binding</keyword>
<evidence type="ECO:0000259" key="5">
    <source>
        <dbReference type="Pfam" id="PF01385"/>
    </source>
</evidence>
<evidence type="ECO:0000256" key="3">
    <source>
        <dbReference type="ARBA" id="ARBA00023125"/>
    </source>
</evidence>
<accession>A0AAE3GWL6</accession>
<evidence type="ECO:0000313" key="7">
    <source>
        <dbReference type="EMBL" id="MCP2731241.1"/>
    </source>
</evidence>
<protein>
    <submittedName>
        <fullName evidence="7">Transposase</fullName>
    </submittedName>
</protein>
<feature type="domain" description="Probable transposase IS891/IS1136/IS1341" evidence="5">
    <location>
        <begin position="168"/>
        <end position="286"/>
    </location>
</feature>
<dbReference type="RefSeq" id="WP_254013988.1">
    <property type="nucleotide sequence ID" value="NZ_JAMZMM010000300.1"/>
</dbReference>
<evidence type="ECO:0000256" key="4">
    <source>
        <dbReference type="ARBA" id="ARBA00023172"/>
    </source>
</evidence>
<keyword evidence="8" id="KW-1185">Reference proteome</keyword>
<name>A0AAE3GWL6_9CYAN</name>
<gene>
    <name evidence="7" type="ORF">NJ959_22720</name>
</gene>
<comment type="caution">
    <text evidence="7">The sequence shown here is derived from an EMBL/GenBank/DDBJ whole genome shotgun (WGS) entry which is preliminary data.</text>
</comment>
<sequence>MLVIEAKLKGTQEQYRKLDEAIRTGQFIRNTCLRYWEDNNGVTRNDLQKLCSVLTKNKETPWTRKLNSQARQAHADRAWVSIQRFYENCRLGKPGKKGYPKYKKFSRSVEYKNSGWKLSSDRRQITFTDGFEAGTMDLWSSRDLVWYCEKQISRVRVIRHADGYYAQFLVDWDRREEHEFQGKMIGIDLGLKEFYTDSEGNTVENPRYLRKSERRLKMLQRRVSKKLIKEKKQSHRYHKARQALAKQHLKVSRQRGDKARKDALALVNSNDLIVYEDLKIRNMVKNHHLAKSISDASWYQFIQWLKYFSKVHGVIVIAVPPHNTTVDCSCCGAKVKKTLSTRTHRCDRCGTVLDRDYNAAKNILAKGFKLLAQYLNSTVGHTESDLKKVKAQGETDLWLNNGDALALSRLNELRTKISWESPAIPRRG</sequence>
<keyword evidence="2" id="KW-0815">Transposition</keyword>